<evidence type="ECO:0000313" key="2">
    <source>
        <dbReference type="Proteomes" id="UP001154078"/>
    </source>
</evidence>
<evidence type="ECO:0000313" key="1">
    <source>
        <dbReference type="EMBL" id="CAH0551608.1"/>
    </source>
</evidence>
<gene>
    <name evidence="1" type="ORF">MELIAE_LOCUS4175</name>
</gene>
<accession>A0A9P0FFC0</accession>
<dbReference type="Proteomes" id="UP001154078">
    <property type="component" value="Chromosome 2"/>
</dbReference>
<organism evidence="1 2">
    <name type="scientific">Brassicogethes aeneus</name>
    <name type="common">Rape pollen beetle</name>
    <name type="synonym">Meligethes aeneus</name>
    <dbReference type="NCBI Taxonomy" id="1431903"/>
    <lineage>
        <taxon>Eukaryota</taxon>
        <taxon>Metazoa</taxon>
        <taxon>Ecdysozoa</taxon>
        <taxon>Arthropoda</taxon>
        <taxon>Hexapoda</taxon>
        <taxon>Insecta</taxon>
        <taxon>Pterygota</taxon>
        <taxon>Neoptera</taxon>
        <taxon>Endopterygota</taxon>
        <taxon>Coleoptera</taxon>
        <taxon>Polyphaga</taxon>
        <taxon>Cucujiformia</taxon>
        <taxon>Nitidulidae</taxon>
        <taxon>Meligethinae</taxon>
        <taxon>Brassicogethes</taxon>
    </lineage>
</organism>
<dbReference type="AlphaFoldDB" id="A0A9P0FFC0"/>
<protein>
    <submittedName>
        <fullName evidence="1">Uncharacterized protein</fullName>
    </submittedName>
</protein>
<name>A0A9P0FFC0_BRAAE</name>
<proteinExistence type="predicted"/>
<dbReference type="EMBL" id="OV121133">
    <property type="protein sequence ID" value="CAH0551608.1"/>
    <property type="molecule type" value="Genomic_DNA"/>
</dbReference>
<sequence length="598" mass="69763">MLPVRFINALCIVQLFYLFPRNDNKMKFCNDVSSDSVLSDNLYIELFEKKIRSDQKKQNKNLEAPTDLNLKPHKNCACAKVNLDEEFKSTINYNDLNSKPHKTCAVIKANLDEDFKSSIHHDDLDKDMDEVEAKNNGCWATKTIEKPKDEEKKFVQREPLIEKPCGEKVQAKEPLFEKNNKEKVKCKEKEAIVEKWDLKKEQTKNASMQCECHFPCDNELCKDCSKKQEEKKNDDDILFKNLTEETSCKDDQIFNEIIRNEKIKFINYCRQMKANYMKSYRKKSKERDNVILCSCQCCETNPTKKPSRLNCPPPPPLPCSCKCCSSPKRVPTCRNLCRVPPKQKQSCSTYCACCSPRKSVSFSPRYDCGTSCKCVQTVDLNASDYQCSCGECCRNRQTQGSDEESDDSYDPELYNLPYQNNDDYIDLIEELEEKLVKRNRNRVRRTMLEFENRSKQNKPLEKPILNHDEISESDEPILENLCEFKKRKQKTKTCPKTFKKPTCICASDRGDWEECFNENTDNNFVQSTATQNDPNKCSCMSRYSRSQKTKIKTKWKKNKKGEWCRVIENDEQPCCNCRNCCQQKITGCDFDSCDQYNY</sequence>
<dbReference type="OrthoDB" id="6598372at2759"/>
<reference evidence="1" key="1">
    <citation type="submission" date="2021-12" db="EMBL/GenBank/DDBJ databases">
        <authorList>
            <person name="King R."/>
        </authorList>
    </citation>
    <scope>NUCLEOTIDE SEQUENCE</scope>
</reference>
<keyword evidence="2" id="KW-1185">Reference proteome</keyword>